<dbReference type="GO" id="GO:0003677">
    <property type="term" value="F:DNA binding"/>
    <property type="evidence" value="ECO:0007669"/>
    <property type="project" value="UniProtKB-KW"/>
</dbReference>
<dbReference type="InterPro" id="IPR005144">
    <property type="entry name" value="ATP-cone_dom"/>
</dbReference>
<feature type="domain" description="ATP-cone" evidence="9">
    <location>
        <begin position="49"/>
        <end position="139"/>
    </location>
</feature>
<dbReference type="Proteomes" id="UP000235162">
    <property type="component" value="Unassembled WGS sequence"/>
</dbReference>
<keyword evidence="2 8" id="KW-0547">Nucleotide-binding</keyword>
<evidence type="ECO:0000259" key="9">
    <source>
        <dbReference type="PROSITE" id="PS51161"/>
    </source>
</evidence>
<keyword evidence="4 8" id="KW-0067">ATP-binding</keyword>
<dbReference type="EMBL" id="PKUR01000005">
    <property type="protein sequence ID" value="PLW84735.1"/>
    <property type="molecule type" value="Genomic_DNA"/>
</dbReference>
<evidence type="ECO:0000256" key="7">
    <source>
        <dbReference type="ARBA" id="ARBA00023163"/>
    </source>
</evidence>
<dbReference type="GO" id="GO:0005524">
    <property type="term" value="F:ATP binding"/>
    <property type="evidence" value="ECO:0007669"/>
    <property type="project" value="UniProtKB-UniRule"/>
</dbReference>
<comment type="cofactor">
    <cofactor evidence="8">
        <name>Zn(2+)</name>
        <dbReference type="ChEBI" id="CHEBI:29105"/>
    </cofactor>
    <text evidence="8">Binds 1 zinc ion.</text>
</comment>
<gene>
    <name evidence="8" type="primary">nrdR</name>
    <name evidence="10" type="ORF">C0029_17180</name>
</gene>
<comment type="similarity">
    <text evidence="8">Belongs to the NrdR family.</text>
</comment>
<dbReference type="PROSITE" id="PS51161">
    <property type="entry name" value="ATP_CONE"/>
    <property type="match status" value="1"/>
</dbReference>
<dbReference type="PANTHER" id="PTHR30455">
    <property type="entry name" value="TRANSCRIPTIONAL REPRESSOR NRDR"/>
    <property type="match status" value="1"/>
</dbReference>
<protein>
    <recommendedName>
        <fullName evidence="8">Transcriptional repressor NrdR</fullName>
    </recommendedName>
</protein>
<evidence type="ECO:0000256" key="4">
    <source>
        <dbReference type="ARBA" id="ARBA00022840"/>
    </source>
</evidence>
<comment type="caution">
    <text evidence="10">The sequence shown here is derived from an EMBL/GenBank/DDBJ whole genome shotgun (WGS) entry which is preliminary data.</text>
</comment>
<dbReference type="Pfam" id="PF22811">
    <property type="entry name" value="Zn_ribbon_NrdR"/>
    <property type="match status" value="1"/>
</dbReference>
<keyword evidence="7 8" id="KW-0804">Transcription</keyword>
<sequence length="157" mass="17914">MHCPFCGAEDTKVIDSRLVAEGDQVRRRRECLSCAERYTTYEVAELVMPRVIKQDGTREPFNEDKLRAGFLRALEKRPVSVEDIEAVIHKIKNALRATGEREVKSLVLGELVMDNLKKLDKVAYVRFASVYRSFEDISEFKAAIDDLQSEPSHEPAN</sequence>
<evidence type="ECO:0000313" key="10">
    <source>
        <dbReference type="EMBL" id="PLW84735.1"/>
    </source>
</evidence>
<dbReference type="AlphaFoldDB" id="A0AAP8SLN0"/>
<dbReference type="HAMAP" id="MF_00440">
    <property type="entry name" value="NrdR"/>
    <property type="match status" value="1"/>
</dbReference>
<evidence type="ECO:0000256" key="8">
    <source>
        <dbReference type="HAMAP-Rule" id="MF_00440"/>
    </source>
</evidence>
<dbReference type="NCBIfam" id="TIGR00244">
    <property type="entry name" value="transcriptional regulator NrdR"/>
    <property type="match status" value="1"/>
</dbReference>
<evidence type="ECO:0000313" key="11">
    <source>
        <dbReference type="Proteomes" id="UP000235162"/>
    </source>
</evidence>
<evidence type="ECO:0000256" key="2">
    <source>
        <dbReference type="ARBA" id="ARBA00022741"/>
    </source>
</evidence>
<name>A0AAP8SLN0_9GAMM</name>
<evidence type="ECO:0000256" key="6">
    <source>
        <dbReference type="ARBA" id="ARBA00023125"/>
    </source>
</evidence>
<keyword evidence="6 8" id="KW-0238">DNA-binding</keyword>
<evidence type="ECO:0000256" key="5">
    <source>
        <dbReference type="ARBA" id="ARBA00023015"/>
    </source>
</evidence>
<evidence type="ECO:0000256" key="1">
    <source>
        <dbReference type="ARBA" id="ARBA00022491"/>
    </source>
</evidence>
<dbReference type="GO" id="GO:0045892">
    <property type="term" value="P:negative regulation of DNA-templated transcription"/>
    <property type="evidence" value="ECO:0007669"/>
    <property type="project" value="UniProtKB-UniRule"/>
</dbReference>
<comment type="function">
    <text evidence="8">Negatively regulates transcription of bacterial ribonucleotide reductase nrd genes and operons by binding to NrdR-boxes.</text>
</comment>
<keyword evidence="3 8" id="KW-0863">Zinc-finger</keyword>
<keyword evidence="8" id="KW-0862">Zinc</keyword>
<keyword evidence="11" id="KW-1185">Reference proteome</keyword>
<organism evidence="10 11">
    <name type="scientific">Halioglobus japonicus</name>
    <dbReference type="NCBI Taxonomy" id="930805"/>
    <lineage>
        <taxon>Bacteria</taxon>
        <taxon>Pseudomonadati</taxon>
        <taxon>Pseudomonadota</taxon>
        <taxon>Gammaproteobacteria</taxon>
        <taxon>Cellvibrionales</taxon>
        <taxon>Halieaceae</taxon>
        <taxon>Halioglobus</taxon>
    </lineage>
</organism>
<proteinExistence type="inferred from homology"/>
<accession>A0AAP8SLN0</accession>
<dbReference type="Pfam" id="PF03477">
    <property type="entry name" value="ATP-cone"/>
    <property type="match status" value="1"/>
</dbReference>
<dbReference type="InterPro" id="IPR055173">
    <property type="entry name" value="NrdR-like_N"/>
</dbReference>
<evidence type="ECO:0000256" key="3">
    <source>
        <dbReference type="ARBA" id="ARBA00022771"/>
    </source>
</evidence>
<feature type="zinc finger region" evidence="8">
    <location>
        <begin position="3"/>
        <end position="34"/>
    </location>
</feature>
<keyword evidence="5 8" id="KW-0805">Transcription regulation</keyword>
<keyword evidence="1 8" id="KW-0678">Repressor</keyword>
<reference evidence="10 11" key="1">
    <citation type="submission" date="2018-01" db="EMBL/GenBank/DDBJ databases">
        <title>The draft genome sequence of Halioglobus japonicus S1-36.</title>
        <authorList>
            <person name="Du Z.-J."/>
            <person name="Shi M.-J."/>
        </authorList>
    </citation>
    <scope>NUCLEOTIDE SEQUENCE [LARGE SCALE GENOMIC DNA]</scope>
    <source>
        <strain evidence="10 11">S1-36</strain>
    </source>
</reference>
<dbReference type="RefSeq" id="WP_066059638.1">
    <property type="nucleotide sequence ID" value="NZ_BMYL01000006.1"/>
</dbReference>
<dbReference type="KEGG" id="hja:BST95_00085"/>
<keyword evidence="8" id="KW-0479">Metal-binding</keyword>
<dbReference type="InterPro" id="IPR003796">
    <property type="entry name" value="RNR_NrdR-like"/>
</dbReference>
<dbReference type="GO" id="GO:0008270">
    <property type="term" value="F:zinc ion binding"/>
    <property type="evidence" value="ECO:0007669"/>
    <property type="project" value="UniProtKB-UniRule"/>
</dbReference>
<dbReference type="PANTHER" id="PTHR30455:SF2">
    <property type="entry name" value="TRANSCRIPTIONAL REPRESSOR NRDR"/>
    <property type="match status" value="1"/>
</dbReference>